<keyword evidence="2 4" id="KW-0238">DNA-binding</keyword>
<feature type="DNA-binding region" description="H-T-H motif" evidence="4">
    <location>
        <begin position="43"/>
        <end position="62"/>
    </location>
</feature>
<gene>
    <name evidence="6" type="ORF">GCM10025760_33200</name>
</gene>
<dbReference type="InterPro" id="IPR050109">
    <property type="entry name" value="HTH-type_TetR-like_transc_reg"/>
</dbReference>
<organism evidence="6 7">
    <name type="scientific">Microbacterium yannicii</name>
    <dbReference type="NCBI Taxonomy" id="671622"/>
    <lineage>
        <taxon>Bacteria</taxon>
        <taxon>Bacillati</taxon>
        <taxon>Actinomycetota</taxon>
        <taxon>Actinomycetes</taxon>
        <taxon>Micrococcales</taxon>
        <taxon>Microbacteriaceae</taxon>
        <taxon>Microbacterium</taxon>
    </lineage>
</organism>
<evidence type="ECO:0000259" key="5">
    <source>
        <dbReference type="PROSITE" id="PS50977"/>
    </source>
</evidence>
<dbReference type="SUPFAM" id="SSF46689">
    <property type="entry name" value="Homeodomain-like"/>
    <property type="match status" value="1"/>
</dbReference>
<keyword evidence="7" id="KW-1185">Reference proteome</keyword>
<evidence type="ECO:0000313" key="6">
    <source>
        <dbReference type="EMBL" id="GAA5098224.1"/>
    </source>
</evidence>
<name>A0ABP9MPK0_9MICO</name>
<proteinExistence type="predicted"/>
<dbReference type="Gene3D" id="1.10.357.10">
    <property type="entry name" value="Tetracycline Repressor, domain 2"/>
    <property type="match status" value="1"/>
</dbReference>
<dbReference type="PANTHER" id="PTHR30055:SF234">
    <property type="entry name" value="HTH-TYPE TRANSCRIPTIONAL REGULATOR BETI"/>
    <property type="match status" value="1"/>
</dbReference>
<evidence type="ECO:0000313" key="7">
    <source>
        <dbReference type="Proteomes" id="UP001501407"/>
    </source>
</evidence>
<evidence type="ECO:0000256" key="1">
    <source>
        <dbReference type="ARBA" id="ARBA00023015"/>
    </source>
</evidence>
<dbReference type="PANTHER" id="PTHR30055">
    <property type="entry name" value="HTH-TYPE TRANSCRIPTIONAL REGULATOR RUTR"/>
    <property type="match status" value="1"/>
</dbReference>
<feature type="domain" description="HTH tetR-type" evidence="5">
    <location>
        <begin position="20"/>
        <end position="80"/>
    </location>
</feature>
<dbReference type="Pfam" id="PF00440">
    <property type="entry name" value="TetR_N"/>
    <property type="match status" value="1"/>
</dbReference>
<dbReference type="PROSITE" id="PS50977">
    <property type="entry name" value="HTH_TETR_2"/>
    <property type="match status" value="1"/>
</dbReference>
<dbReference type="Proteomes" id="UP001501407">
    <property type="component" value="Unassembled WGS sequence"/>
</dbReference>
<keyword evidence="1" id="KW-0805">Transcription regulation</keyword>
<comment type="caution">
    <text evidence="6">The sequence shown here is derived from an EMBL/GenBank/DDBJ whole genome shotgun (WGS) entry which is preliminary data.</text>
</comment>
<keyword evidence="3" id="KW-0804">Transcription</keyword>
<reference evidence="7" key="1">
    <citation type="journal article" date="2019" name="Int. J. Syst. Evol. Microbiol.">
        <title>The Global Catalogue of Microorganisms (GCM) 10K type strain sequencing project: providing services to taxonomists for standard genome sequencing and annotation.</title>
        <authorList>
            <consortium name="The Broad Institute Genomics Platform"/>
            <consortium name="The Broad Institute Genome Sequencing Center for Infectious Disease"/>
            <person name="Wu L."/>
            <person name="Ma J."/>
        </authorList>
    </citation>
    <scope>NUCLEOTIDE SEQUENCE [LARGE SCALE GENOMIC DNA]</scope>
    <source>
        <strain evidence="7">JCM 18959</strain>
    </source>
</reference>
<evidence type="ECO:0000256" key="2">
    <source>
        <dbReference type="ARBA" id="ARBA00023125"/>
    </source>
</evidence>
<evidence type="ECO:0000256" key="4">
    <source>
        <dbReference type="PROSITE-ProRule" id="PRU00335"/>
    </source>
</evidence>
<sequence>MVKSAVEIEGVAAPQQGRSRESFARVRAATVQLLSEKGPKGVLIADVSALAGVSVGTIYGRVGSRANLLRVVHREELERMRTSMVARLDALEFSEEVDTSLRQLVHAYVAELVQNVAIIGALQALVSEDPEMASAGPEVFAETRAAVVAALARALGAGASSVDTAWLGWVFEVMFASTRHWQDESAAMPASAGAMEESRFEEQLGRSVILLLR</sequence>
<evidence type="ECO:0000256" key="3">
    <source>
        <dbReference type="ARBA" id="ARBA00023163"/>
    </source>
</evidence>
<dbReference type="InterPro" id="IPR009057">
    <property type="entry name" value="Homeodomain-like_sf"/>
</dbReference>
<accession>A0ABP9MPK0</accession>
<dbReference type="InterPro" id="IPR001647">
    <property type="entry name" value="HTH_TetR"/>
</dbReference>
<protein>
    <recommendedName>
        <fullName evidence="5">HTH tetR-type domain-containing protein</fullName>
    </recommendedName>
</protein>
<dbReference type="EMBL" id="BAABKZ010000005">
    <property type="protein sequence ID" value="GAA5098224.1"/>
    <property type="molecule type" value="Genomic_DNA"/>
</dbReference>